<keyword evidence="2" id="KW-0812">Transmembrane</keyword>
<dbReference type="Pfam" id="PF05705">
    <property type="entry name" value="DUF829"/>
    <property type="match status" value="1"/>
</dbReference>
<comment type="subcellular location">
    <subcellularLocation>
        <location evidence="6">Nucleus outer membrane</location>
        <topology evidence="6">Single-pass membrane protein</topology>
    </subcellularLocation>
</comment>
<organism evidence="7 8">
    <name type="scientific">Lachnellula suecica</name>
    <dbReference type="NCBI Taxonomy" id="602035"/>
    <lineage>
        <taxon>Eukaryota</taxon>
        <taxon>Fungi</taxon>
        <taxon>Dikarya</taxon>
        <taxon>Ascomycota</taxon>
        <taxon>Pezizomycotina</taxon>
        <taxon>Leotiomycetes</taxon>
        <taxon>Helotiales</taxon>
        <taxon>Lachnaceae</taxon>
        <taxon>Lachnellula</taxon>
    </lineage>
</organism>
<dbReference type="Proteomes" id="UP000469558">
    <property type="component" value="Unassembled WGS sequence"/>
</dbReference>
<dbReference type="InterPro" id="IPR029058">
    <property type="entry name" value="AB_hydrolase_fold"/>
</dbReference>
<dbReference type="PANTHER" id="PTHR12265">
    <property type="entry name" value="TRANSMEMBRANE PROTEIN 53"/>
    <property type="match status" value="1"/>
</dbReference>
<dbReference type="EMBL" id="QGMK01000575">
    <property type="protein sequence ID" value="TVY80963.1"/>
    <property type="molecule type" value="Genomic_DNA"/>
</dbReference>
<dbReference type="GO" id="GO:0005640">
    <property type="term" value="C:nuclear outer membrane"/>
    <property type="evidence" value="ECO:0007669"/>
    <property type="project" value="UniProtKB-SubCell"/>
</dbReference>
<dbReference type="OrthoDB" id="77878at2759"/>
<sequence length="283" mass="31541">MASGSSASRADPLASLVKVSSTVYLHQPAAYSHISPTFVLAMWMNASPRNIIFYVDQYRRYFPDARIFVLIGLPSNVIHRSEAAQRRSLEPVTKALCEGFSKLFLHAFSNSGAQQTGLLLRTYQQVTNGKTLDVAGLIMDSTPSRGNFTSAFAGLAYQIPNQWYIRIPGIALLTVLVSGGWAFEKVTGKLNVISQFNEDLLNTSLIEEGTPRHYMYSKLDGLVSWEDIVWHAAMAKSKGYEVGIDEFEGEGHCKWGKVYEERYWAIVKDLVERGSSGQRTSKL</sequence>
<dbReference type="SUPFAM" id="SSF53474">
    <property type="entry name" value="alpha/beta-Hydrolases"/>
    <property type="match status" value="1"/>
</dbReference>
<comment type="similarity">
    <text evidence="1">Belongs to the TMEM53 family.</text>
</comment>
<comment type="caution">
    <text evidence="7">The sequence shown here is derived from an EMBL/GenBank/DDBJ whole genome shotgun (WGS) entry which is preliminary data.</text>
</comment>
<evidence type="ECO:0008006" key="9">
    <source>
        <dbReference type="Google" id="ProtNLM"/>
    </source>
</evidence>
<keyword evidence="8" id="KW-1185">Reference proteome</keyword>
<dbReference type="InterPro" id="IPR008547">
    <property type="entry name" value="DUF829_TMEM53"/>
</dbReference>
<evidence type="ECO:0000313" key="7">
    <source>
        <dbReference type="EMBL" id="TVY80963.1"/>
    </source>
</evidence>
<dbReference type="AlphaFoldDB" id="A0A8T9CDK3"/>
<evidence type="ECO:0000256" key="2">
    <source>
        <dbReference type="ARBA" id="ARBA00022692"/>
    </source>
</evidence>
<gene>
    <name evidence="7" type="ORF">LSUE1_G002934</name>
</gene>
<keyword evidence="4" id="KW-0472">Membrane</keyword>
<evidence type="ECO:0000256" key="6">
    <source>
        <dbReference type="ARBA" id="ARBA00034303"/>
    </source>
</evidence>
<protein>
    <recommendedName>
        <fullName evidence="9">Indole-diterpene biosynthesis protein PaxU</fullName>
    </recommendedName>
</protein>
<evidence type="ECO:0000256" key="5">
    <source>
        <dbReference type="ARBA" id="ARBA00023242"/>
    </source>
</evidence>
<evidence type="ECO:0000256" key="1">
    <source>
        <dbReference type="ARBA" id="ARBA00007387"/>
    </source>
</evidence>
<dbReference type="PANTHER" id="PTHR12265:SF30">
    <property type="entry name" value="TRANSMEMBRANE PROTEIN 53"/>
    <property type="match status" value="1"/>
</dbReference>
<evidence type="ECO:0000313" key="8">
    <source>
        <dbReference type="Proteomes" id="UP000469558"/>
    </source>
</evidence>
<evidence type="ECO:0000256" key="3">
    <source>
        <dbReference type="ARBA" id="ARBA00022989"/>
    </source>
</evidence>
<reference evidence="7 8" key="1">
    <citation type="submission" date="2018-05" db="EMBL/GenBank/DDBJ databases">
        <title>Genome sequencing and assembly of the regulated plant pathogen Lachnellula willkommii and related sister species for the development of diagnostic species identification markers.</title>
        <authorList>
            <person name="Giroux E."/>
            <person name="Bilodeau G."/>
        </authorList>
    </citation>
    <scope>NUCLEOTIDE SEQUENCE [LARGE SCALE GENOMIC DNA]</scope>
    <source>
        <strain evidence="7 8">CBS 268.59</strain>
    </source>
</reference>
<keyword evidence="5" id="KW-0539">Nucleus</keyword>
<evidence type="ECO:0000256" key="4">
    <source>
        <dbReference type="ARBA" id="ARBA00023136"/>
    </source>
</evidence>
<name>A0A8T9CDK3_9HELO</name>
<proteinExistence type="inferred from homology"/>
<accession>A0A8T9CDK3</accession>
<keyword evidence="3" id="KW-1133">Transmembrane helix</keyword>